<feature type="domain" description="Calcineurin-like phosphoesterase" evidence="2">
    <location>
        <begin position="35"/>
        <end position="189"/>
    </location>
</feature>
<dbReference type="Pfam" id="PF00149">
    <property type="entry name" value="Metallophos"/>
    <property type="match status" value="1"/>
</dbReference>
<gene>
    <name evidence="3" type="ORF">GTHE00462_LOCUS17100</name>
</gene>
<evidence type="ECO:0000313" key="3">
    <source>
        <dbReference type="EMBL" id="CAE2303144.1"/>
    </source>
</evidence>
<dbReference type="InterPro" id="IPR029052">
    <property type="entry name" value="Metallo-depent_PP-like"/>
</dbReference>
<dbReference type="GO" id="GO:0016787">
    <property type="term" value="F:hydrolase activity"/>
    <property type="evidence" value="ECO:0007669"/>
    <property type="project" value="InterPro"/>
</dbReference>
<protein>
    <recommendedName>
        <fullName evidence="2">Calcineurin-like phosphoesterase domain-containing protein</fullName>
    </recommendedName>
</protein>
<dbReference type="EMBL" id="HBKN01021793">
    <property type="protein sequence ID" value="CAE2303144.1"/>
    <property type="molecule type" value="Transcribed_RNA"/>
</dbReference>
<dbReference type="PANTHER" id="PTHR46546">
    <property type="entry name" value="SHEWANELLA-LIKE PROTEIN PHOSPHATASE 1"/>
    <property type="match status" value="1"/>
</dbReference>
<sequence length="302" mass="33513">MQRNMFFVMYLILSIIPLHGESTQCSPFILPMPKRIVAVGDLHGDIHATRQALRLAGVLHMKRDEWIGGDTFLVQVGDQVDRGDDEIQVMSLLHRLGKQARAEGGRVEVLVGNHELMSAQGNFRYATKGAMRNFQRYLSLRSGGTFASKFLAEERKAILIVGDTVFVHAGLLHKHFKGEISSTEAINVLNQEVAAFLKGERRAPPSKTWGNDGILWTRRFSKIDLCTDTCKQLKKTLNRLPGNVRRMVVGHSVQRDGISPACDASVWRIDVGMSKGVLATSPQVLEIKQDGSVNILGKSIET</sequence>
<accession>A0A7S4KRE7</accession>
<evidence type="ECO:0000259" key="2">
    <source>
        <dbReference type="Pfam" id="PF00149"/>
    </source>
</evidence>
<feature type="chain" id="PRO_5031566513" description="Calcineurin-like phosphoesterase domain-containing protein" evidence="1">
    <location>
        <begin position="21"/>
        <end position="302"/>
    </location>
</feature>
<name>A0A7S4KRE7_GUITH</name>
<dbReference type="SUPFAM" id="SSF56300">
    <property type="entry name" value="Metallo-dependent phosphatases"/>
    <property type="match status" value="1"/>
</dbReference>
<dbReference type="InterPro" id="IPR004843">
    <property type="entry name" value="Calcineurin-like_PHP"/>
</dbReference>
<evidence type="ECO:0000256" key="1">
    <source>
        <dbReference type="SAM" id="SignalP"/>
    </source>
</evidence>
<organism evidence="3">
    <name type="scientific">Guillardia theta</name>
    <name type="common">Cryptophyte</name>
    <name type="synonym">Cryptomonas phi</name>
    <dbReference type="NCBI Taxonomy" id="55529"/>
    <lineage>
        <taxon>Eukaryota</taxon>
        <taxon>Cryptophyceae</taxon>
        <taxon>Pyrenomonadales</taxon>
        <taxon>Geminigeraceae</taxon>
        <taxon>Guillardia</taxon>
    </lineage>
</organism>
<dbReference type="AlphaFoldDB" id="A0A7S4KRE7"/>
<feature type="signal peptide" evidence="1">
    <location>
        <begin position="1"/>
        <end position="20"/>
    </location>
</feature>
<keyword evidence="1" id="KW-0732">Signal</keyword>
<proteinExistence type="predicted"/>
<reference evidence="3" key="1">
    <citation type="submission" date="2021-01" db="EMBL/GenBank/DDBJ databases">
        <authorList>
            <person name="Corre E."/>
            <person name="Pelletier E."/>
            <person name="Niang G."/>
            <person name="Scheremetjew M."/>
            <person name="Finn R."/>
            <person name="Kale V."/>
            <person name="Holt S."/>
            <person name="Cochrane G."/>
            <person name="Meng A."/>
            <person name="Brown T."/>
            <person name="Cohen L."/>
        </authorList>
    </citation>
    <scope>NUCLEOTIDE SEQUENCE</scope>
    <source>
        <strain evidence="3">CCMP 2712</strain>
    </source>
</reference>
<dbReference type="PANTHER" id="PTHR46546:SF4">
    <property type="entry name" value="SHEWANELLA-LIKE PROTEIN PHOSPHATASE 1"/>
    <property type="match status" value="1"/>
</dbReference>
<dbReference type="Gene3D" id="3.60.21.10">
    <property type="match status" value="1"/>
</dbReference>